<evidence type="ECO:0000313" key="7">
    <source>
        <dbReference type="EMBL" id="PPQ39537.1"/>
    </source>
</evidence>
<evidence type="ECO:0000313" key="8">
    <source>
        <dbReference type="Proteomes" id="UP000239724"/>
    </source>
</evidence>
<comment type="cofactor">
    <cofactor evidence="1">
        <name>pyridoxal 5'-phosphate</name>
        <dbReference type="ChEBI" id="CHEBI:597326"/>
    </cofactor>
</comment>
<protein>
    <submittedName>
        <fullName evidence="7">Aspartate aminotransferase family protein</fullName>
    </submittedName>
</protein>
<dbReference type="PANTHER" id="PTHR43094">
    <property type="entry name" value="AMINOTRANSFERASE"/>
    <property type="match status" value="1"/>
</dbReference>
<accession>A0A2S6NP10</accession>
<dbReference type="AlphaFoldDB" id="A0A2S6NP10"/>
<organism evidence="7 8">
    <name type="scientific">Rhodopila globiformis</name>
    <name type="common">Rhodopseudomonas globiformis</name>
    <dbReference type="NCBI Taxonomy" id="1071"/>
    <lineage>
        <taxon>Bacteria</taxon>
        <taxon>Pseudomonadati</taxon>
        <taxon>Pseudomonadota</taxon>
        <taxon>Alphaproteobacteria</taxon>
        <taxon>Acetobacterales</taxon>
        <taxon>Acetobacteraceae</taxon>
        <taxon>Rhodopila</taxon>
    </lineage>
</organism>
<comment type="caution">
    <text evidence="7">The sequence shown here is derived from an EMBL/GenBank/DDBJ whole genome shotgun (WGS) entry which is preliminary data.</text>
</comment>
<proteinExistence type="inferred from homology"/>
<dbReference type="RefSeq" id="WP_104517011.1">
    <property type="nucleotide sequence ID" value="NZ_NHRY01000032.1"/>
</dbReference>
<dbReference type="InterPro" id="IPR049704">
    <property type="entry name" value="Aminotrans_3_PPA_site"/>
</dbReference>
<evidence type="ECO:0000256" key="2">
    <source>
        <dbReference type="ARBA" id="ARBA00008954"/>
    </source>
</evidence>
<dbReference type="InterPro" id="IPR015421">
    <property type="entry name" value="PyrdxlP-dep_Trfase_major"/>
</dbReference>
<dbReference type="PANTHER" id="PTHR43094:SF1">
    <property type="entry name" value="AMINOTRANSFERASE CLASS-III"/>
    <property type="match status" value="1"/>
</dbReference>
<dbReference type="FunFam" id="3.40.640.10:FF:000014">
    <property type="entry name" value="Adenosylmethionine-8-amino-7-oxononanoate aminotransferase, probable"/>
    <property type="match status" value="1"/>
</dbReference>
<dbReference type="EMBL" id="NHRY01000032">
    <property type="protein sequence ID" value="PPQ39537.1"/>
    <property type="molecule type" value="Genomic_DNA"/>
</dbReference>
<dbReference type="CDD" id="cd00610">
    <property type="entry name" value="OAT_like"/>
    <property type="match status" value="1"/>
</dbReference>
<dbReference type="SUPFAM" id="SSF53383">
    <property type="entry name" value="PLP-dependent transferases"/>
    <property type="match status" value="1"/>
</dbReference>
<evidence type="ECO:0000256" key="4">
    <source>
        <dbReference type="ARBA" id="ARBA00022679"/>
    </source>
</evidence>
<dbReference type="Proteomes" id="UP000239724">
    <property type="component" value="Unassembled WGS sequence"/>
</dbReference>
<keyword evidence="4 7" id="KW-0808">Transferase</keyword>
<sequence length="453" mass="48211">MNDRVPADDVLVTADQRHMIHPLHFAADHASPKIFTAARGSMLRTSDGREYIDGLSGLWNVHIGHGRRELAEAAATQMQTLDYASAYAGYSNAPAIRLAERLVGLAYDNMAAAYFTTGGAESNESAFKFARYHWKRLGRPDKVKIISRRYAYHGVTMAAMSATSLPNYQTMFGPMVPEFLQVAPPYPYRWTGNGDPGIGAADAVEEAILAAGAGTVAAVIAEPVMGSGGVIVPPDTYWPRLRQVCDRHDVLIIADEVITGFGRTGTWFGLTHWGVQPDLMSFAKGVTSGYLPLGGVIVSKAMHDVIQSAPASEKFMHAATYSGHPVCCAVALANLDILENEGLVERARVQGDRFRAGLETLRSLPAVGEVRGIGMLAAVELVADQASKAPAKGLGARVMAAATERGLITRLRGAADGPPASGDTICFAPPLSTPEATLDRIVQIIGESIQAAS</sequence>
<name>A0A2S6NP10_RHOGL</name>
<dbReference type="GO" id="GO:0008483">
    <property type="term" value="F:transaminase activity"/>
    <property type="evidence" value="ECO:0007669"/>
    <property type="project" value="UniProtKB-KW"/>
</dbReference>
<evidence type="ECO:0000256" key="6">
    <source>
        <dbReference type="RuleBase" id="RU003560"/>
    </source>
</evidence>
<evidence type="ECO:0000256" key="1">
    <source>
        <dbReference type="ARBA" id="ARBA00001933"/>
    </source>
</evidence>
<dbReference type="Gene3D" id="3.40.640.10">
    <property type="entry name" value="Type I PLP-dependent aspartate aminotransferase-like (Major domain)"/>
    <property type="match status" value="1"/>
</dbReference>
<dbReference type="GO" id="GO:0030170">
    <property type="term" value="F:pyridoxal phosphate binding"/>
    <property type="evidence" value="ECO:0007669"/>
    <property type="project" value="InterPro"/>
</dbReference>
<dbReference type="Gene3D" id="3.90.1150.10">
    <property type="entry name" value="Aspartate Aminotransferase, domain 1"/>
    <property type="match status" value="1"/>
</dbReference>
<comment type="similarity">
    <text evidence="2 6">Belongs to the class-III pyridoxal-phosphate-dependent aminotransferase family.</text>
</comment>
<dbReference type="InterPro" id="IPR005814">
    <property type="entry name" value="Aminotrans_3"/>
</dbReference>
<gene>
    <name evidence="7" type="ORF">CCS01_01190</name>
</gene>
<evidence type="ECO:0000256" key="5">
    <source>
        <dbReference type="ARBA" id="ARBA00022898"/>
    </source>
</evidence>
<dbReference type="Pfam" id="PF00202">
    <property type="entry name" value="Aminotran_3"/>
    <property type="match status" value="1"/>
</dbReference>
<dbReference type="OrthoDB" id="9801834at2"/>
<reference evidence="7 8" key="1">
    <citation type="journal article" date="2018" name="Arch. Microbiol.">
        <title>New insights into the metabolic potential of the phototrophic purple bacterium Rhodopila globiformis DSM 161(T) from its draft genome sequence and evidence for a vanadium-dependent nitrogenase.</title>
        <authorList>
            <person name="Imhoff J.F."/>
            <person name="Rahn T."/>
            <person name="Kunzel S."/>
            <person name="Neulinger S.C."/>
        </authorList>
    </citation>
    <scope>NUCLEOTIDE SEQUENCE [LARGE SCALE GENOMIC DNA]</scope>
    <source>
        <strain evidence="7 8">DSM 161</strain>
    </source>
</reference>
<dbReference type="InterPro" id="IPR015424">
    <property type="entry name" value="PyrdxlP-dep_Trfase"/>
</dbReference>
<evidence type="ECO:0000256" key="3">
    <source>
        <dbReference type="ARBA" id="ARBA00022576"/>
    </source>
</evidence>
<keyword evidence="8" id="KW-1185">Reference proteome</keyword>
<dbReference type="PROSITE" id="PS00600">
    <property type="entry name" value="AA_TRANSFER_CLASS_3"/>
    <property type="match status" value="1"/>
</dbReference>
<keyword evidence="3 7" id="KW-0032">Aminotransferase</keyword>
<keyword evidence="5 6" id="KW-0663">Pyridoxal phosphate</keyword>
<dbReference type="InterPro" id="IPR015422">
    <property type="entry name" value="PyrdxlP-dep_Trfase_small"/>
</dbReference>